<accession>A0ABZ2USH8</accession>
<evidence type="ECO:0000313" key="1">
    <source>
        <dbReference type="EMBL" id="WZB88259.1"/>
    </source>
</evidence>
<evidence type="ECO:0000313" key="2">
    <source>
        <dbReference type="Proteomes" id="UP001483337"/>
    </source>
</evidence>
<dbReference type="RefSeq" id="WP_353931167.1">
    <property type="nucleotide sequence ID" value="NZ_CP150886.1"/>
</dbReference>
<keyword evidence="2" id="KW-1185">Reference proteome</keyword>
<proteinExistence type="predicted"/>
<name>A0ABZ2USH8_9CYAN</name>
<organism evidence="1 2">
    <name type="scientific">Okeanomitos corallinicola TIOX110</name>
    <dbReference type="NCBI Taxonomy" id="3133117"/>
    <lineage>
        <taxon>Bacteria</taxon>
        <taxon>Bacillati</taxon>
        <taxon>Cyanobacteriota</taxon>
        <taxon>Cyanophyceae</taxon>
        <taxon>Nostocales</taxon>
        <taxon>Aphanizomenonaceae</taxon>
        <taxon>Okeanomitos</taxon>
    </lineage>
</organism>
<protein>
    <submittedName>
        <fullName evidence="1">Uncharacterized protein</fullName>
    </submittedName>
</protein>
<gene>
    <name evidence="1" type="ORF">WJM97_00710</name>
</gene>
<sequence length="70" mass="7827">MGKQILLIKSTGELCIPSGIDFMANQIGNSSTQRGNIYQVVELLDPERDFFPSGITRQVTQDDLEMVRPN</sequence>
<reference evidence="1 2" key="1">
    <citation type="submission" date="2024-04" db="EMBL/GenBank/DDBJ databases">
        <title>Okeanomitos corallinicola gen. &amp; sp. nov. (Nostocales, Cyanobacteria), a new toxic marine heterocyst-forming cyanobacterium from a coral reef.</title>
        <authorList>
            <person name="Li H."/>
            <person name="Li R."/>
            <person name="Kang J."/>
            <person name="Hii K.S."/>
            <person name="Mohamed H.F."/>
            <person name="Xu X."/>
            <person name="Luo Z."/>
        </authorList>
    </citation>
    <scope>NUCLEOTIDE SEQUENCE [LARGE SCALE GENOMIC DNA]</scope>
    <source>
        <strain evidence="1 2">TIOX110</strain>
    </source>
</reference>
<dbReference type="Proteomes" id="UP001483337">
    <property type="component" value="Chromosome"/>
</dbReference>
<dbReference type="EMBL" id="CP150886">
    <property type="protein sequence ID" value="WZB88259.1"/>
    <property type="molecule type" value="Genomic_DNA"/>
</dbReference>